<keyword evidence="2" id="KW-0472">Membrane</keyword>
<accession>A0ABQ9Y7Q7</accession>
<keyword evidence="2" id="KW-0812">Transmembrane</keyword>
<dbReference type="PROSITE" id="PS50011">
    <property type="entry name" value="PROTEIN_KINASE_DOM"/>
    <property type="match status" value="1"/>
</dbReference>
<comment type="caution">
    <text evidence="4">The sequence shown here is derived from an EMBL/GenBank/DDBJ whole genome shotgun (WGS) entry which is preliminary data.</text>
</comment>
<keyword evidence="5" id="KW-1185">Reference proteome</keyword>
<feature type="region of interest" description="Disordered" evidence="1">
    <location>
        <begin position="117"/>
        <end position="148"/>
    </location>
</feature>
<gene>
    <name evidence="4" type="ORF">BLNAU_5224</name>
</gene>
<dbReference type="InterPro" id="IPR000719">
    <property type="entry name" value="Prot_kinase_dom"/>
</dbReference>
<organism evidence="4 5">
    <name type="scientific">Blattamonas nauphoetae</name>
    <dbReference type="NCBI Taxonomy" id="2049346"/>
    <lineage>
        <taxon>Eukaryota</taxon>
        <taxon>Metamonada</taxon>
        <taxon>Preaxostyla</taxon>
        <taxon>Oxymonadida</taxon>
        <taxon>Blattamonas</taxon>
    </lineage>
</organism>
<protein>
    <recommendedName>
        <fullName evidence="3">Protein kinase domain-containing protein</fullName>
    </recommendedName>
</protein>
<dbReference type="Gene3D" id="1.10.510.10">
    <property type="entry name" value="Transferase(Phosphotransferase) domain 1"/>
    <property type="match status" value="1"/>
</dbReference>
<sequence>MMECRDAERMIRQEFVACLGDTLFQVEGITPPVLKSLGGSTLSKNDAQIMMSFVMSFGRSVIENVVIHVDEETDAKDEKTTDKSQILTRTENLVSRLISREIDIGVTAFITETTPLRKEGRRKGETMPKRLPRLLDRRPPPSPLSKLTLPPSPFNKSFYAFHSHLDPTVGRTIASFSDSRWKDVLSYRTFPSCGKLNVALSRPLLSCSAGTLVISPSSFTATDQSQLTVPLVCSSPLSPSASNSATDQMRIEMEEVEFSNLNVDGSVDGVVQIEGADSLRLKKVDFSNVKNGASDAVRIFVMGAGPLSFYLNAFDGETVVVSGTEKDGMWCGEADFPCRSVNEADKHLKHALPSTIEVQTSAVLHSELDLTHDITKITSGSGEKGRSNVSSKPIDVLVTFTAGSSGDLKGVLYSQLNPSSVNMTYDTKYSIIEMKDSSKKPVFVEEGLSFTTMEEPVRVVSVLISRYENDEKEAILRMDGRKLDVLKKYEVRLNPGNVVVSMSFSDGKWEGVVGVRGSDETGTGVIYGETYTVDSVVISGTLTLVHFDEISFEVKTEPARLISAALISDVGMNFSTITLTTRQLIPNEKYTVALSGIPITQSNSDSAHTLDFEVDGAPSITTELSLYPVATLRFDHLYKVTSMKLKSSSTPIFIESAACSFSTPVEPTRIVDGDGRLNSQRTEVVVTLTGLALQAGSYSFTLTHPIAANSRTITGSLSSNGFVKCSHTVEEINANRLIFGETYTITSATLNAQPILFDSDIHIRIPDQPVVADASFSFKNSLNTTCAVTLTGSDLDLDGNYLVALSDGPTLPIFFNETKQAVSQILLIGRVETLQFNTTYTIVSIKREGDETDVVRVDGTVSFETGLKPTTLTIRVDEKTGSNLPYCGDTTNPCSSVDVAREIASVLSISKVSLKVVSSVDQSQPWSVSSEGSLLIAEDQIGGPTLRIPSSASMEGKEGMIVVDGGILNLHNISVLIENGSDSFIFVMGHEGSIRLFSSSIAGIENTARSDESEDVCRWSSGILRLVNCTTLVDNVKLRHHSQGAINMDGGSLTVESSSFHDNTPKLDSFPSLQRNIFCTGSATIKIESLNGGDGSKDHPSSWISLNDCHISGKDAKPDTPLFVPTLSTDSTSTLNKMKKAFSIVIKGSTLIPCGLWLEIVEVTKEKTDGTSEKVELKSDKCSSISNSSISLDVALSLLSSLNDNLEWHGRLVFGNNITSETSFVIQKSSADRISQSVRDNMKWWLPLVIVLVSMSLIVIVIVVICSRRRKSAQIEKKDPASTEMETEIVEKMEGPEDYNSLNQAVSTSHRQLNSNGLHSESVSLGESTVKDDGLPTSVEQVEVLVCGEASKVEIVSKNETLFDRLHGLNRRKVDAAAVGMEIVKGLRHLSKSEMFSVTLAKWTPHWIVLDSKDRVCIRLNEEAGLHVDESGKQIEIDDGQRWRAPEQSNGQLGVNEERVSVFRLGLVLLEMRTGVIPFGEIDGTNASRQLCAGLLPPHKDVDEEFMSIVRECLTINPHDRSLLMEVENKLEQYASCRKMDQKAQNASGGKTEALQSRPTPSLRSLPPLFRCFSFFSCHTLPFEPSIHKLRWELQLTLLHVTLARGKQTPLPAVGLSDRHPNKRVIVLAHHNAALKELLETTLSLPDQPATSSELDVAQNYSSWNSAFRRKETHSIFYFVVCAVQSW</sequence>
<reference evidence="4 5" key="1">
    <citation type="journal article" date="2022" name="bioRxiv">
        <title>Genomics of Preaxostyla Flagellates Illuminates Evolutionary Transitions and the Path Towards Mitochondrial Loss.</title>
        <authorList>
            <person name="Novak L.V.F."/>
            <person name="Treitli S.C."/>
            <person name="Pyrih J."/>
            <person name="Halakuc P."/>
            <person name="Pipaliya S.V."/>
            <person name="Vacek V."/>
            <person name="Brzon O."/>
            <person name="Soukal P."/>
            <person name="Eme L."/>
            <person name="Dacks J.B."/>
            <person name="Karnkowska A."/>
            <person name="Elias M."/>
            <person name="Hampl V."/>
        </authorList>
    </citation>
    <scope>NUCLEOTIDE SEQUENCE [LARGE SCALE GENOMIC DNA]</scope>
    <source>
        <strain evidence="4">NAU3</strain>
        <tissue evidence="4">Gut</tissue>
    </source>
</reference>
<evidence type="ECO:0000259" key="3">
    <source>
        <dbReference type="PROSITE" id="PS50011"/>
    </source>
</evidence>
<feature type="compositionally biased region" description="Basic and acidic residues" evidence="1">
    <location>
        <begin position="117"/>
        <end position="139"/>
    </location>
</feature>
<evidence type="ECO:0000313" key="5">
    <source>
        <dbReference type="Proteomes" id="UP001281761"/>
    </source>
</evidence>
<feature type="transmembrane region" description="Helical" evidence="2">
    <location>
        <begin position="1244"/>
        <end position="1267"/>
    </location>
</feature>
<dbReference type="Proteomes" id="UP001281761">
    <property type="component" value="Unassembled WGS sequence"/>
</dbReference>
<evidence type="ECO:0000256" key="2">
    <source>
        <dbReference type="SAM" id="Phobius"/>
    </source>
</evidence>
<name>A0ABQ9Y7Q7_9EUKA</name>
<dbReference type="InterPro" id="IPR011009">
    <property type="entry name" value="Kinase-like_dom_sf"/>
</dbReference>
<evidence type="ECO:0000256" key="1">
    <source>
        <dbReference type="SAM" id="MobiDB-lite"/>
    </source>
</evidence>
<proteinExistence type="predicted"/>
<feature type="domain" description="Protein kinase" evidence="3">
    <location>
        <begin position="1203"/>
        <end position="1535"/>
    </location>
</feature>
<dbReference type="SUPFAM" id="SSF56112">
    <property type="entry name" value="Protein kinase-like (PK-like)"/>
    <property type="match status" value="1"/>
</dbReference>
<keyword evidence="2" id="KW-1133">Transmembrane helix</keyword>
<evidence type="ECO:0000313" key="4">
    <source>
        <dbReference type="EMBL" id="KAK2959735.1"/>
    </source>
</evidence>
<dbReference type="EMBL" id="JARBJD010000027">
    <property type="protein sequence ID" value="KAK2959735.1"/>
    <property type="molecule type" value="Genomic_DNA"/>
</dbReference>